<dbReference type="Proteomes" id="UP000315010">
    <property type="component" value="Unassembled WGS sequence"/>
</dbReference>
<accession>A0A5C5YMS8</accession>
<keyword evidence="2" id="KW-1185">Reference proteome</keyword>
<protein>
    <submittedName>
        <fullName evidence="1">Uncharacterized protein</fullName>
    </submittedName>
</protein>
<evidence type="ECO:0000313" key="2">
    <source>
        <dbReference type="Proteomes" id="UP000315010"/>
    </source>
</evidence>
<sequence>MSENSSKSKAVRQLKWMAPSCSCAFLLQLLLAPLLDTNCQTCLEKWLHWSSEDGLQNAREKLDLAIWKNENGGWTAVPIDVSPNLLRTLTPNVHFADGEPAIKFPSRISLLDGRVESIDDWD</sequence>
<name>A0A5C5YMS8_9BACT</name>
<reference evidence="1 2" key="1">
    <citation type="submission" date="2019-02" db="EMBL/GenBank/DDBJ databases">
        <title>Deep-cultivation of Planctomycetes and their phenomic and genomic characterization uncovers novel biology.</title>
        <authorList>
            <person name="Wiegand S."/>
            <person name="Jogler M."/>
            <person name="Boedeker C."/>
            <person name="Pinto D."/>
            <person name="Vollmers J."/>
            <person name="Rivas-Marin E."/>
            <person name="Kohn T."/>
            <person name="Peeters S.H."/>
            <person name="Heuer A."/>
            <person name="Rast P."/>
            <person name="Oberbeckmann S."/>
            <person name="Bunk B."/>
            <person name="Jeske O."/>
            <person name="Meyerdierks A."/>
            <person name="Storesund J.E."/>
            <person name="Kallscheuer N."/>
            <person name="Luecker S."/>
            <person name="Lage O.M."/>
            <person name="Pohl T."/>
            <person name="Merkel B.J."/>
            <person name="Hornburger P."/>
            <person name="Mueller R.-W."/>
            <person name="Bruemmer F."/>
            <person name="Labrenz M."/>
            <person name="Spormann A.M."/>
            <person name="Op Den Camp H."/>
            <person name="Overmann J."/>
            <person name="Amann R."/>
            <person name="Jetten M.S.M."/>
            <person name="Mascher T."/>
            <person name="Medema M.H."/>
            <person name="Devos D.P."/>
            <person name="Kaster A.-K."/>
            <person name="Ovreas L."/>
            <person name="Rohde M."/>
            <person name="Galperin M.Y."/>
            <person name="Jogler C."/>
        </authorList>
    </citation>
    <scope>NUCLEOTIDE SEQUENCE [LARGE SCALE GENOMIC DNA]</scope>
    <source>
        <strain evidence="1 2">CA13</strain>
    </source>
</reference>
<comment type="caution">
    <text evidence="1">The sequence shown here is derived from an EMBL/GenBank/DDBJ whole genome shotgun (WGS) entry which is preliminary data.</text>
</comment>
<organism evidence="1 2">
    <name type="scientific">Novipirellula herctigrandis</name>
    <dbReference type="NCBI Taxonomy" id="2527986"/>
    <lineage>
        <taxon>Bacteria</taxon>
        <taxon>Pseudomonadati</taxon>
        <taxon>Planctomycetota</taxon>
        <taxon>Planctomycetia</taxon>
        <taxon>Pirellulales</taxon>
        <taxon>Pirellulaceae</taxon>
        <taxon>Novipirellula</taxon>
    </lineage>
</organism>
<evidence type="ECO:0000313" key="1">
    <source>
        <dbReference type="EMBL" id="TWT76176.1"/>
    </source>
</evidence>
<dbReference type="AlphaFoldDB" id="A0A5C5YMS8"/>
<proteinExistence type="predicted"/>
<gene>
    <name evidence="1" type="ORF">CA13_66670</name>
</gene>
<dbReference type="EMBL" id="SJPJ01000002">
    <property type="protein sequence ID" value="TWT76176.1"/>
    <property type="molecule type" value="Genomic_DNA"/>
</dbReference>